<dbReference type="Proteomes" id="UP000321408">
    <property type="component" value="Chromosome"/>
</dbReference>
<evidence type="ECO:0000313" key="1">
    <source>
        <dbReference type="EMBL" id="QEE16630.2"/>
    </source>
</evidence>
<proteinExistence type="predicted"/>
<sequence>MDHKNNNFNNNHLPNQKADEEELQYTGSLAEKNLNNKSKYYFSTQELLIASILGIMGGFISSLIPFSLLIKTWYPFIGGTQLVSGHHLLWMVLVYGLTKKKKTMILTATIQGFIGFLFGSNWGIFEVLIMLYEGIFLIFGFYLVELFREGNSNLGWAIAGGIGNVSQVPLFWIITGKIWLIHWSLFVMACMFGFISGVFLAGLLGKLISKRIKNSGII</sequence>
<evidence type="ECO:0000313" key="2">
    <source>
        <dbReference type="Proteomes" id="UP000321408"/>
    </source>
</evidence>
<reference evidence="1 2" key="1">
    <citation type="journal article" date="2020" name="Nature">
        <title>Isolation of an archaeon at the prokaryote-eukaryote interface.</title>
        <authorList>
            <person name="Imachi H."/>
            <person name="Nobu M.K."/>
            <person name="Nakahara N."/>
            <person name="Morono Y."/>
            <person name="Ogawara M."/>
            <person name="Takaki Y."/>
            <person name="Takano Y."/>
            <person name="Uematsu K."/>
            <person name="Ikuta T."/>
            <person name="Ito M."/>
            <person name="Matsui Y."/>
            <person name="Miyazaki M."/>
            <person name="Murata K."/>
            <person name="Saito Y."/>
            <person name="Sakai S."/>
            <person name="Song C."/>
            <person name="Tasumi E."/>
            <person name="Yamanaka Y."/>
            <person name="Yamaguchi T."/>
            <person name="Kamagata Y."/>
            <person name="Tamaki H."/>
            <person name="Takai K."/>
        </authorList>
    </citation>
    <scope>NUCLEOTIDE SEQUENCE [LARGE SCALE GENOMIC DNA]</scope>
    <source>
        <strain evidence="1 2">MK-D1</strain>
    </source>
</reference>
<dbReference type="Pfam" id="PF09819">
    <property type="entry name" value="ABC_cobalt"/>
    <property type="match status" value="1"/>
</dbReference>
<dbReference type="EMBL" id="CP042905">
    <property type="protein sequence ID" value="QEE16630.2"/>
    <property type="molecule type" value="Genomic_DNA"/>
</dbReference>
<reference evidence="1 2" key="2">
    <citation type="journal article" date="2024" name="Int. J. Syst. Evol. Microbiol.">
        <title>Promethearchaeum syntrophicum gen. nov., sp. nov., an anaerobic, obligately syntrophic archaeon, the first isolate of the lineage 'Asgard' archaea, and proposal of the new archaeal phylum Promethearchaeota phyl. nov. and kingdom Promethearchaeati regn. nov.</title>
        <authorList>
            <person name="Imachi H."/>
            <person name="Nobu M.K."/>
            <person name="Kato S."/>
            <person name="Takaki Y."/>
            <person name="Miyazaki M."/>
            <person name="Miyata M."/>
            <person name="Ogawara M."/>
            <person name="Saito Y."/>
            <person name="Sakai S."/>
            <person name="Tahara Y.O."/>
            <person name="Takano Y."/>
            <person name="Tasumi E."/>
            <person name="Uematsu K."/>
            <person name="Yoshimura T."/>
            <person name="Itoh T."/>
            <person name="Ohkuma M."/>
            <person name="Takai K."/>
        </authorList>
    </citation>
    <scope>NUCLEOTIDE SEQUENCE [LARGE SCALE GENOMIC DNA]</scope>
    <source>
        <strain evidence="1 2">MK-D1</strain>
    </source>
</reference>
<organism evidence="1 2">
    <name type="scientific">Promethearchaeum syntrophicum</name>
    <dbReference type="NCBI Taxonomy" id="2594042"/>
    <lineage>
        <taxon>Archaea</taxon>
        <taxon>Promethearchaeati</taxon>
        <taxon>Promethearchaeota</taxon>
        <taxon>Promethearchaeia</taxon>
        <taxon>Promethearchaeales</taxon>
        <taxon>Promethearchaeaceae</taxon>
        <taxon>Promethearchaeum</taxon>
    </lineage>
</organism>
<keyword evidence="2" id="KW-1185">Reference proteome</keyword>
<protein>
    <submittedName>
        <fullName evidence="1">ECF transporter S component</fullName>
    </submittedName>
</protein>
<dbReference type="KEGG" id="psyt:DSAG12_02460"/>
<gene>
    <name evidence="1" type="ORF">DSAG12_02460</name>
</gene>
<accession>A0A5B9DCZ1</accession>
<dbReference type="AlphaFoldDB" id="A0A5B9DCZ1"/>
<name>A0A5B9DCZ1_9ARCH</name>
<dbReference type="InterPro" id="IPR017195">
    <property type="entry name" value="ABC_thiamin-permease_prd"/>
</dbReference>